<protein>
    <submittedName>
        <fullName evidence="1">Uncharacterized protein</fullName>
    </submittedName>
</protein>
<dbReference type="RefSeq" id="WP_367640847.1">
    <property type="nucleotide sequence ID" value="NZ_JBFNQN010000018.1"/>
</dbReference>
<evidence type="ECO:0000313" key="1">
    <source>
        <dbReference type="EMBL" id="MEW9267481.1"/>
    </source>
</evidence>
<keyword evidence="2" id="KW-1185">Reference proteome</keyword>
<dbReference type="Proteomes" id="UP001555826">
    <property type="component" value="Unassembled WGS sequence"/>
</dbReference>
<comment type="caution">
    <text evidence="1">The sequence shown here is derived from an EMBL/GenBank/DDBJ whole genome shotgun (WGS) entry which is preliminary data.</text>
</comment>
<sequence length="182" mass="19533">MILNAKSTYMWAPPLPLPFRVLGLDNSFTGRRGVSMWNPQDEPVHTITLLHGGPGGGRPGMRTICRPADYPGVWQGATRDAIAEALLILPGTEANHREEVASNWGTGPLWEPVGVTVDGQVVSAHRYRHSDDKWWVVGADLGDIGVCVIGHGCQVGDHGLVTLAPDLPGYTAKPPHPRVANA</sequence>
<reference evidence="1 2" key="1">
    <citation type="submission" date="2024-07" db="EMBL/GenBank/DDBJ databases">
        <authorList>
            <person name="Thanompreechachai J."/>
            <person name="Duangmal K."/>
        </authorList>
    </citation>
    <scope>NUCLEOTIDE SEQUENCE [LARGE SCALE GENOMIC DNA]</scope>
    <source>
        <strain evidence="1 2">KCTC 19886</strain>
    </source>
</reference>
<evidence type="ECO:0000313" key="2">
    <source>
        <dbReference type="Proteomes" id="UP001555826"/>
    </source>
</evidence>
<proteinExistence type="predicted"/>
<accession>A0ABV3PCX6</accession>
<dbReference type="EMBL" id="JBFNQN010000018">
    <property type="protein sequence ID" value="MEW9267481.1"/>
    <property type="molecule type" value="Genomic_DNA"/>
</dbReference>
<name>A0ABV3PCX6_9ACTN</name>
<organism evidence="1 2">
    <name type="scientific">Kineococcus endophyticus</name>
    <dbReference type="NCBI Taxonomy" id="1181883"/>
    <lineage>
        <taxon>Bacteria</taxon>
        <taxon>Bacillati</taxon>
        <taxon>Actinomycetota</taxon>
        <taxon>Actinomycetes</taxon>
        <taxon>Kineosporiales</taxon>
        <taxon>Kineosporiaceae</taxon>
        <taxon>Kineococcus</taxon>
    </lineage>
</organism>
<gene>
    <name evidence="1" type="ORF">AB1207_22280</name>
</gene>